<dbReference type="Pfam" id="PF00583">
    <property type="entry name" value="Acetyltransf_1"/>
    <property type="match status" value="1"/>
</dbReference>
<accession>A0A9D1H5X9</accession>
<dbReference type="CDD" id="cd04301">
    <property type="entry name" value="NAT_SF"/>
    <property type="match status" value="1"/>
</dbReference>
<dbReference type="Gene3D" id="3.40.630.30">
    <property type="match status" value="1"/>
</dbReference>
<evidence type="ECO:0000313" key="3">
    <source>
        <dbReference type="Proteomes" id="UP000824160"/>
    </source>
</evidence>
<feature type="domain" description="N-acetyltransferase" evidence="1">
    <location>
        <begin position="28"/>
        <end position="104"/>
    </location>
</feature>
<organism evidence="2 3">
    <name type="scientific">Candidatus Faecivivens stercoripullorum</name>
    <dbReference type="NCBI Taxonomy" id="2840805"/>
    <lineage>
        <taxon>Bacteria</taxon>
        <taxon>Bacillati</taxon>
        <taxon>Bacillota</taxon>
        <taxon>Clostridia</taxon>
        <taxon>Eubacteriales</taxon>
        <taxon>Oscillospiraceae</taxon>
        <taxon>Oscillospiraceae incertae sedis</taxon>
        <taxon>Candidatus Faecivivens</taxon>
    </lineage>
</organism>
<dbReference type="Proteomes" id="UP000824160">
    <property type="component" value="Unassembled WGS sequence"/>
</dbReference>
<gene>
    <name evidence="2" type="ORF">IAC43_04845</name>
</gene>
<reference evidence="2" key="1">
    <citation type="submission" date="2020-10" db="EMBL/GenBank/DDBJ databases">
        <authorList>
            <person name="Gilroy R."/>
        </authorList>
    </citation>
    <scope>NUCLEOTIDE SEQUENCE</scope>
    <source>
        <strain evidence="2">ChiBcec7-5410</strain>
    </source>
</reference>
<evidence type="ECO:0000259" key="1">
    <source>
        <dbReference type="PROSITE" id="PS51186"/>
    </source>
</evidence>
<proteinExistence type="predicted"/>
<feature type="non-terminal residue" evidence="2">
    <location>
        <position position="1"/>
    </location>
</feature>
<evidence type="ECO:0000313" key="2">
    <source>
        <dbReference type="EMBL" id="HIT94490.1"/>
    </source>
</evidence>
<sequence>SLMFMPGMAPPYPPSQFSSYRRAIGSMLVDFGVLEKFRRRGIGTILMDTAEQIVSETGDTVYLEVGLHNGYGAAQRMYVKRGYIPDGQGVLYKGEVCLPYHPCRNDDDLTLRFSKQLKQGR</sequence>
<reference evidence="2" key="2">
    <citation type="journal article" date="2021" name="PeerJ">
        <title>Extensive microbial diversity within the chicken gut microbiome revealed by metagenomics and culture.</title>
        <authorList>
            <person name="Gilroy R."/>
            <person name="Ravi A."/>
            <person name="Getino M."/>
            <person name="Pursley I."/>
            <person name="Horton D.L."/>
            <person name="Alikhan N.F."/>
            <person name="Baker D."/>
            <person name="Gharbi K."/>
            <person name="Hall N."/>
            <person name="Watson M."/>
            <person name="Adriaenssens E.M."/>
            <person name="Foster-Nyarko E."/>
            <person name="Jarju S."/>
            <person name="Secka A."/>
            <person name="Antonio M."/>
            <person name="Oren A."/>
            <person name="Chaudhuri R.R."/>
            <person name="La Ragione R."/>
            <person name="Hildebrand F."/>
            <person name="Pallen M.J."/>
        </authorList>
    </citation>
    <scope>NUCLEOTIDE SEQUENCE</scope>
    <source>
        <strain evidence="2">ChiBcec7-5410</strain>
    </source>
</reference>
<dbReference type="AlphaFoldDB" id="A0A9D1H5X9"/>
<dbReference type="PROSITE" id="PS51186">
    <property type="entry name" value="GNAT"/>
    <property type="match status" value="1"/>
</dbReference>
<protein>
    <submittedName>
        <fullName evidence="2">GNAT family N-acetyltransferase</fullName>
    </submittedName>
</protein>
<dbReference type="EMBL" id="DVLW01000127">
    <property type="protein sequence ID" value="HIT94490.1"/>
    <property type="molecule type" value="Genomic_DNA"/>
</dbReference>
<comment type="caution">
    <text evidence="2">The sequence shown here is derived from an EMBL/GenBank/DDBJ whole genome shotgun (WGS) entry which is preliminary data.</text>
</comment>
<dbReference type="SUPFAM" id="SSF55729">
    <property type="entry name" value="Acyl-CoA N-acyltransferases (Nat)"/>
    <property type="match status" value="1"/>
</dbReference>
<dbReference type="InterPro" id="IPR000182">
    <property type="entry name" value="GNAT_dom"/>
</dbReference>
<name>A0A9D1H5X9_9FIRM</name>
<dbReference type="InterPro" id="IPR016181">
    <property type="entry name" value="Acyl_CoA_acyltransferase"/>
</dbReference>
<dbReference type="GO" id="GO:0016747">
    <property type="term" value="F:acyltransferase activity, transferring groups other than amino-acyl groups"/>
    <property type="evidence" value="ECO:0007669"/>
    <property type="project" value="InterPro"/>
</dbReference>